<evidence type="ECO:0000256" key="1">
    <source>
        <dbReference type="SAM" id="MobiDB-lite"/>
    </source>
</evidence>
<sequence>MPLRLARVCTATTVIVLLAGCGPRAAEKPAGPEPSPVLPPAGTVVPSSAPGLLGPDNIGVPE</sequence>
<name>A0ABM7M6V7_9ACTN</name>
<feature type="region of interest" description="Disordered" evidence="1">
    <location>
        <begin position="25"/>
        <end position="62"/>
    </location>
</feature>
<keyword evidence="4" id="KW-1185">Reference proteome</keyword>
<gene>
    <name evidence="3" type="ORF">Aiant_79750</name>
</gene>
<feature type="signal peptide" evidence="2">
    <location>
        <begin position="1"/>
        <end position="25"/>
    </location>
</feature>
<dbReference type="Proteomes" id="UP000676967">
    <property type="component" value="Chromosome"/>
</dbReference>
<feature type="chain" id="PRO_5045983883" evidence="2">
    <location>
        <begin position="26"/>
        <end position="62"/>
    </location>
</feature>
<keyword evidence="2" id="KW-0732">Signal</keyword>
<accession>A0ABM7M6V7</accession>
<proteinExistence type="predicted"/>
<dbReference type="EMBL" id="AP023356">
    <property type="protein sequence ID" value="BCJ47318.1"/>
    <property type="molecule type" value="Genomic_DNA"/>
</dbReference>
<organism evidence="3 4">
    <name type="scientific">Actinoplanes ianthinogenes</name>
    <dbReference type="NCBI Taxonomy" id="122358"/>
    <lineage>
        <taxon>Bacteria</taxon>
        <taxon>Bacillati</taxon>
        <taxon>Actinomycetota</taxon>
        <taxon>Actinomycetes</taxon>
        <taxon>Micromonosporales</taxon>
        <taxon>Micromonosporaceae</taxon>
        <taxon>Actinoplanes</taxon>
    </lineage>
</organism>
<evidence type="ECO:0000313" key="3">
    <source>
        <dbReference type="EMBL" id="BCJ47318.1"/>
    </source>
</evidence>
<evidence type="ECO:0000313" key="4">
    <source>
        <dbReference type="Proteomes" id="UP000676967"/>
    </source>
</evidence>
<protein>
    <submittedName>
        <fullName evidence="3">Uncharacterized protein</fullName>
    </submittedName>
</protein>
<dbReference type="RefSeq" id="WP_189334894.1">
    <property type="nucleotide sequence ID" value="NZ_AP023356.1"/>
</dbReference>
<reference evidence="3 4" key="1">
    <citation type="submission" date="2020-08" db="EMBL/GenBank/DDBJ databases">
        <title>Whole genome shotgun sequence of Actinoplanes ianthinogenes NBRC 13996.</title>
        <authorList>
            <person name="Komaki H."/>
            <person name="Tamura T."/>
        </authorList>
    </citation>
    <scope>NUCLEOTIDE SEQUENCE [LARGE SCALE GENOMIC DNA]</scope>
    <source>
        <strain evidence="3 4">NBRC 13996</strain>
    </source>
</reference>
<evidence type="ECO:0000256" key="2">
    <source>
        <dbReference type="SAM" id="SignalP"/>
    </source>
</evidence>
<dbReference type="PROSITE" id="PS51257">
    <property type="entry name" value="PROKAR_LIPOPROTEIN"/>
    <property type="match status" value="1"/>
</dbReference>